<dbReference type="AlphaFoldDB" id="A0A5S9MPL3"/>
<dbReference type="Pfam" id="PF03572">
    <property type="entry name" value="Peptidase_S41"/>
    <property type="match status" value="1"/>
</dbReference>
<name>A0A5S9MPL3_9GAMM</name>
<keyword evidence="2 5" id="KW-0645">Protease</keyword>
<dbReference type="PROSITE" id="PS50106">
    <property type="entry name" value="PDZ"/>
    <property type="match status" value="1"/>
</dbReference>
<dbReference type="FunFam" id="2.30.42.10:FF:000063">
    <property type="entry name" value="Peptidase, S41 family"/>
    <property type="match status" value="1"/>
</dbReference>
<evidence type="ECO:0000313" key="8">
    <source>
        <dbReference type="Proteomes" id="UP000434580"/>
    </source>
</evidence>
<dbReference type="InterPro" id="IPR005151">
    <property type="entry name" value="Tail-specific_protease"/>
</dbReference>
<dbReference type="InterPro" id="IPR004447">
    <property type="entry name" value="Peptidase_S41A"/>
</dbReference>
<dbReference type="CDD" id="cd07560">
    <property type="entry name" value="Peptidase_S41_CPP"/>
    <property type="match status" value="1"/>
</dbReference>
<dbReference type="SUPFAM" id="SSF52096">
    <property type="entry name" value="ClpP/crotonase"/>
    <property type="match status" value="1"/>
</dbReference>
<evidence type="ECO:0000313" key="7">
    <source>
        <dbReference type="EMBL" id="CAA0078409.1"/>
    </source>
</evidence>
<dbReference type="FunFam" id="3.90.226.10:FF:000029">
    <property type="entry name" value="Peptidase, S41 family"/>
    <property type="match status" value="1"/>
</dbReference>
<evidence type="ECO:0000256" key="5">
    <source>
        <dbReference type="RuleBase" id="RU004404"/>
    </source>
</evidence>
<organism evidence="7 8">
    <name type="scientific">BD1-7 clade bacterium</name>
    <dbReference type="NCBI Taxonomy" id="2029982"/>
    <lineage>
        <taxon>Bacteria</taxon>
        <taxon>Pseudomonadati</taxon>
        <taxon>Pseudomonadota</taxon>
        <taxon>Gammaproteobacteria</taxon>
        <taxon>Cellvibrionales</taxon>
        <taxon>Spongiibacteraceae</taxon>
        <taxon>BD1-7 clade</taxon>
    </lineage>
</organism>
<feature type="domain" description="PDZ" evidence="6">
    <location>
        <begin position="99"/>
        <end position="167"/>
    </location>
</feature>
<dbReference type="Gene3D" id="3.30.750.44">
    <property type="match status" value="1"/>
</dbReference>
<dbReference type="OrthoDB" id="9812068at2"/>
<sequence length="445" mass="49129">MLNPPQARHNQPSLFRTFWLVLALPILLSLAFEANARTEPQTEATTIPLDDLRTFVDVYHQIRGNYVAEVSDEQLLEYAIKGMLEGLDPHSSYLNKDEFDNLKESTRGEFAGVGLEVTMEDKLIKVIAPIDDTPASRAGFKTGDIIIKIDHQALKDLNLGEALELMRGPSGSTMTLSVVREGERKPFDVVLTREIIRIQSVKSRLLGDDYGYLRISQFQEKTGRETGRHLRELTRKAGQPLKGVVIDLRNNPGGLLSSAIDVADAFLDDGLITYTRGRVSSVEESYYATPKTVIGKQPIIILMNSGSASSSEIVAGALQDHQRALIVGTTSFGKGSVQSILPLSEDRAIKLTTARYFTPNGRSIQAEGIQPDIEIKPATITPDEESFSITEADLSGHLDGNKNKVAVAETEDLKIEDFQLYEALNILKAISLTQRHVPENTISWK</sequence>
<evidence type="ECO:0000256" key="1">
    <source>
        <dbReference type="ARBA" id="ARBA00009179"/>
    </source>
</evidence>
<dbReference type="NCBIfam" id="TIGR00225">
    <property type="entry name" value="prc"/>
    <property type="match status" value="1"/>
</dbReference>
<proteinExistence type="inferred from homology"/>
<dbReference type="Gene3D" id="3.90.226.10">
    <property type="entry name" value="2-enoyl-CoA Hydratase, Chain A, domain 1"/>
    <property type="match status" value="1"/>
</dbReference>
<dbReference type="EC" id="3.4.21.102" evidence="7"/>
<dbReference type="GO" id="GO:0006508">
    <property type="term" value="P:proteolysis"/>
    <property type="evidence" value="ECO:0007669"/>
    <property type="project" value="UniProtKB-KW"/>
</dbReference>
<dbReference type="Pfam" id="PF22694">
    <property type="entry name" value="CtpB_N-like"/>
    <property type="match status" value="1"/>
</dbReference>
<keyword evidence="4 5" id="KW-0720">Serine protease</keyword>
<dbReference type="Pfam" id="PF13180">
    <property type="entry name" value="PDZ_2"/>
    <property type="match status" value="1"/>
</dbReference>
<dbReference type="InterPro" id="IPR001478">
    <property type="entry name" value="PDZ"/>
</dbReference>
<dbReference type="SUPFAM" id="SSF50156">
    <property type="entry name" value="PDZ domain-like"/>
    <property type="match status" value="1"/>
</dbReference>
<dbReference type="Gene3D" id="2.30.42.10">
    <property type="match status" value="1"/>
</dbReference>
<dbReference type="SMART" id="SM00228">
    <property type="entry name" value="PDZ"/>
    <property type="match status" value="1"/>
</dbReference>
<dbReference type="GO" id="GO:0030288">
    <property type="term" value="C:outer membrane-bounded periplasmic space"/>
    <property type="evidence" value="ECO:0007669"/>
    <property type="project" value="TreeGrafter"/>
</dbReference>
<gene>
    <name evidence="7" type="primary">ctpB</name>
    <name evidence="7" type="ORF">DPBNPPHM_00023</name>
</gene>
<evidence type="ECO:0000256" key="2">
    <source>
        <dbReference type="ARBA" id="ARBA00022670"/>
    </source>
</evidence>
<evidence type="ECO:0000256" key="4">
    <source>
        <dbReference type="ARBA" id="ARBA00022825"/>
    </source>
</evidence>
<comment type="similarity">
    <text evidence="1 5">Belongs to the peptidase S41A family.</text>
</comment>
<dbReference type="InterPro" id="IPR055210">
    <property type="entry name" value="CtpA/B_N"/>
</dbReference>
<dbReference type="GO" id="GO:0007165">
    <property type="term" value="P:signal transduction"/>
    <property type="evidence" value="ECO:0007669"/>
    <property type="project" value="TreeGrafter"/>
</dbReference>
<dbReference type="GO" id="GO:0004252">
    <property type="term" value="F:serine-type endopeptidase activity"/>
    <property type="evidence" value="ECO:0007669"/>
    <property type="project" value="UniProtKB-EC"/>
</dbReference>
<dbReference type="PANTHER" id="PTHR32060:SF30">
    <property type="entry name" value="CARBOXY-TERMINAL PROCESSING PROTEASE CTPA"/>
    <property type="match status" value="1"/>
</dbReference>
<dbReference type="SMART" id="SM00245">
    <property type="entry name" value="TSPc"/>
    <property type="match status" value="1"/>
</dbReference>
<protein>
    <submittedName>
        <fullName evidence="7">Carboxy-terminal processing protease CtpB</fullName>
        <ecNumber evidence="7">3.4.21.102</ecNumber>
    </submittedName>
</protein>
<evidence type="ECO:0000256" key="3">
    <source>
        <dbReference type="ARBA" id="ARBA00022801"/>
    </source>
</evidence>
<dbReference type="Proteomes" id="UP000434580">
    <property type="component" value="Unassembled WGS sequence"/>
</dbReference>
<dbReference type="EMBL" id="CACSII010000001">
    <property type="protein sequence ID" value="CAA0078409.1"/>
    <property type="molecule type" value="Genomic_DNA"/>
</dbReference>
<dbReference type="CDD" id="cd06782">
    <property type="entry name" value="cpPDZ_CPP-like"/>
    <property type="match status" value="1"/>
</dbReference>
<evidence type="ECO:0000259" key="6">
    <source>
        <dbReference type="PROSITE" id="PS50106"/>
    </source>
</evidence>
<dbReference type="PANTHER" id="PTHR32060">
    <property type="entry name" value="TAIL-SPECIFIC PROTEASE"/>
    <property type="match status" value="1"/>
</dbReference>
<dbReference type="InterPro" id="IPR029045">
    <property type="entry name" value="ClpP/crotonase-like_dom_sf"/>
</dbReference>
<accession>A0A5S9MPL3</accession>
<keyword evidence="3 5" id="KW-0378">Hydrolase</keyword>
<dbReference type="InterPro" id="IPR036034">
    <property type="entry name" value="PDZ_sf"/>
</dbReference>
<reference evidence="7 8" key="1">
    <citation type="submission" date="2019-11" db="EMBL/GenBank/DDBJ databases">
        <authorList>
            <person name="Holert J."/>
        </authorList>
    </citation>
    <scope>NUCLEOTIDE SEQUENCE [LARGE SCALE GENOMIC DNA]</scope>
    <source>
        <strain evidence="7">BC5_2</strain>
    </source>
</reference>